<name>A0A843TQI0_COLES</name>
<protein>
    <submittedName>
        <fullName evidence="1">Uncharacterized protein</fullName>
    </submittedName>
</protein>
<comment type="caution">
    <text evidence="1">The sequence shown here is derived from an EMBL/GenBank/DDBJ whole genome shotgun (WGS) entry which is preliminary data.</text>
</comment>
<evidence type="ECO:0000313" key="2">
    <source>
        <dbReference type="Proteomes" id="UP000652761"/>
    </source>
</evidence>
<dbReference type="AlphaFoldDB" id="A0A843TQI0"/>
<gene>
    <name evidence="1" type="ORF">Taro_004587</name>
</gene>
<reference evidence="1" key="1">
    <citation type="submission" date="2017-07" db="EMBL/GenBank/DDBJ databases">
        <title>Taro Niue Genome Assembly and Annotation.</title>
        <authorList>
            <person name="Atibalentja N."/>
            <person name="Keating K."/>
            <person name="Fields C.J."/>
        </authorList>
    </citation>
    <scope>NUCLEOTIDE SEQUENCE</scope>
    <source>
        <strain evidence="1">Niue_2</strain>
        <tissue evidence="1">Leaf</tissue>
    </source>
</reference>
<evidence type="ECO:0000313" key="1">
    <source>
        <dbReference type="EMBL" id="MQL72257.1"/>
    </source>
</evidence>
<sequence length="109" mass="12785">MTKQFVTDKTTVVRNIPQLRMDCDIYLAVVALLRSICLLSLETPDVENVPQIEDRLRHLSRSCCSFEVCLQKFKSSLSHPDTRTEKRRERSYHSFLPISLKGSYIYYVR</sequence>
<organism evidence="1 2">
    <name type="scientific">Colocasia esculenta</name>
    <name type="common">Wild taro</name>
    <name type="synonym">Arum esculentum</name>
    <dbReference type="NCBI Taxonomy" id="4460"/>
    <lineage>
        <taxon>Eukaryota</taxon>
        <taxon>Viridiplantae</taxon>
        <taxon>Streptophyta</taxon>
        <taxon>Embryophyta</taxon>
        <taxon>Tracheophyta</taxon>
        <taxon>Spermatophyta</taxon>
        <taxon>Magnoliopsida</taxon>
        <taxon>Liliopsida</taxon>
        <taxon>Araceae</taxon>
        <taxon>Aroideae</taxon>
        <taxon>Colocasieae</taxon>
        <taxon>Colocasia</taxon>
    </lineage>
</organism>
<dbReference type="Proteomes" id="UP000652761">
    <property type="component" value="Unassembled WGS sequence"/>
</dbReference>
<accession>A0A843TQI0</accession>
<proteinExistence type="predicted"/>
<dbReference type="EMBL" id="NMUH01000124">
    <property type="protein sequence ID" value="MQL72257.1"/>
    <property type="molecule type" value="Genomic_DNA"/>
</dbReference>
<keyword evidence="2" id="KW-1185">Reference proteome</keyword>